<name>A0A4S3M0P0_9FLAO</name>
<evidence type="ECO:0000256" key="3">
    <source>
        <dbReference type="ARBA" id="ARBA00022692"/>
    </source>
</evidence>
<organism evidence="7 8">
    <name type="scientific">Robertkochia marina</name>
    <dbReference type="NCBI Taxonomy" id="1227945"/>
    <lineage>
        <taxon>Bacteria</taxon>
        <taxon>Pseudomonadati</taxon>
        <taxon>Bacteroidota</taxon>
        <taxon>Flavobacteriia</taxon>
        <taxon>Flavobacteriales</taxon>
        <taxon>Flavobacteriaceae</taxon>
        <taxon>Robertkochia</taxon>
    </lineage>
</organism>
<keyword evidence="5 6" id="KW-0472">Membrane</keyword>
<comment type="subcellular location">
    <subcellularLocation>
        <location evidence="1">Cell membrane</location>
        <topology evidence="1">Multi-pass membrane protein</topology>
    </subcellularLocation>
</comment>
<evidence type="ECO:0000256" key="6">
    <source>
        <dbReference type="SAM" id="Phobius"/>
    </source>
</evidence>
<feature type="transmembrane region" description="Helical" evidence="6">
    <location>
        <begin position="359"/>
        <end position="377"/>
    </location>
</feature>
<evidence type="ECO:0000256" key="2">
    <source>
        <dbReference type="ARBA" id="ARBA00022475"/>
    </source>
</evidence>
<keyword evidence="7" id="KW-0413">Isomerase</keyword>
<protein>
    <submittedName>
        <fullName evidence="7">Sugar isomerase</fullName>
    </submittedName>
</protein>
<keyword evidence="2" id="KW-1003">Cell membrane</keyword>
<keyword evidence="3 6" id="KW-0812">Transmembrane</keyword>
<dbReference type="GO" id="GO:0016853">
    <property type="term" value="F:isomerase activity"/>
    <property type="evidence" value="ECO:0007669"/>
    <property type="project" value="UniProtKB-KW"/>
</dbReference>
<dbReference type="OrthoDB" id="105016at2"/>
<accession>A0A4S3M0P0</accession>
<feature type="transmembrane region" description="Helical" evidence="6">
    <location>
        <begin position="333"/>
        <end position="354"/>
    </location>
</feature>
<feature type="transmembrane region" description="Helical" evidence="6">
    <location>
        <begin position="123"/>
        <end position="143"/>
    </location>
</feature>
<dbReference type="AlphaFoldDB" id="A0A4S3M0P0"/>
<gene>
    <name evidence="7" type="ORF">E7Z59_08015</name>
</gene>
<evidence type="ECO:0000256" key="5">
    <source>
        <dbReference type="ARBA" id="ARBA00023136"/>
    </source>
</evidence>
<feature type="transmembrane region" description="Helical" evidence="6">
    <location>
        <begin position="389"/>
        <end position="407"/>
    </location>
</feature>
<dbReference type="PANTHER" id="PTHR30250">
    <property type="entry name" value="PST FAMILY PREDICTED COLANIC ACID TRANSPORTER"/>
    <property type="match status" value="1"/>
</dbReference>
<dbReference type="GO" id="GO:0005886">
    <property type="term" value="C:plasma membrane"/>
    <property type="evidence" value="ECO:0007669"/>
    <property type="project" value="UniProtKB-SubCell"/>
</dbReference>
<feature type="transmembrane region" description="Helical" evidence="6">
    <location>
        <begin position="295"/>
        <end position="313"/>
    </location>
</feature>
<keyword evidence="4 6" id="KW-1133">Transmembrane helix</keyword>
<dbReference type="Pfam" id="PF13440">
    <property type="entry name" value="Polysacc_synt_3"/>
    <property type="match status" value="1"/>
</dbReference>
<evidence type="ECO:0000256" key="1">
    <source>
        <dbReference type="ARBA" id="ARBA00004651"/>
    </source>
</evidence>
<dbReference type="InterPro" id="IPR050833">
    <property type="entry name" value="Poly_Biosynth_Transport"/>
</dbReference>
<proteinExistence type="predicted"/>
<feature type="transmembrane region" description="Helical" evidence="6">
    <location>
        <begin position="18"/>
        <end position="37"/>
    </location>
</feature>
<evidence type="ECO:0000256" key="4">
    <source>
        <dbReference type="ARBA" id="ARBA00022989"/>
    </source>
</evidence>
<feature type="transmembrane region" description="Helical" evidence="6">
    <location>
        <begin position="252"/>
        <end position="275"/>
    </location>
</feature>
<dbReference type="Proteomes" id="UP000305939">
    <property type="component" value="Unassembled WGS sequence"/>
</dbReference>
<reference evidence="7 8" key="1">
    <citation type="submission" date="2019-04" db="EMBL/GenBank/DDBJ databases">
        <title>Draft genome sequence of Robertkochia marina CC-AMO-30D.</title>
        <authorList>
            <person name="Hameed A."/>
            <person name="Lin S.-Y."/>
            <person name="Shahina M."/>
            <person name="Lai W.-A."/>
            <person name="Young C.-C."/>
        </authorList>
    </citation>
    <scope>NUCLEOTIDE SEQUENCE [LARGE SCALE GENOMIC DNA]</scope>
    <source>
        <strain evidence="7 8">CC-AMO-30D</strain>
    </source>
</reference>
<evidence type="ECO:0000313" key="7">
    <source>
        <dbReference type="EMBL" id="THD67597.1"/>
    </source>
</evidence>
<evidence type="ECO:0000313" key="8">
    <source>
        <dbReference type="Proteomes" id="UP000305939"/>
    </source>
</evidence>
<dbReference type="RefSeq" id="WP_136335802.1">
    <property type="nucleotide sequence ID" value="NZ_QXMP01000005.1"/>
</dbReference>
<sequence>MTTLQIPYTKIEIKGSQVFMLSALIVNAGNYIYNLLLGRILGPEAFADAAILVTFLLILSFMAMTLQLSVAKFTGSFNNKKKDTLLRYSRKWSLLVGSFLGVFIIILAGNLQEWFNTSSAHMFRIFGMGVPIYFLMSVNRGYFQGKQEFIKLSITYQGEMFSRLFLTLAFILILPFQSSELVSLGILISLLPGMLPYKKIRANLLPDINSKELSHLKKFMMVTAFYELSQVLINNGDILLVKHFFDAHSAGLYSSMALIGRAVYFVAWMFVMLLLPEVVKRQKEGKNTQKVFGKYLGMISILVVSVVLINVLFPRLIIEILFGSAYMEVAGILWKYALASSLFALANVFVYYFLSLDKYLPVIISAIFGVLQLTVIAVEHSSLEAVVEAQIFVMGVLLILQTGYFLYKNNPFPIKQSYSHFDHH</sequence>
<dbReference type="EMBL" id="SSMC01000002">
    <property type="protein sequence ID" value="THD67597.1"/>
    <property type="molecule type" value="Genomic_DNA"/>
</dbReference>
<feature type="transmembrane region" description="Helical" evidence="6">
    <location>
        <begin position="92"/>
        <end position="111"/>
    </location>
</feature>
<feature type="transmembrane region" description="Helical" evidence="6">
    <location>
        <begin position="164"/>
        <end position="191"/>
    </location>
</feature>
<dbReference type="PANTHER" id="PTHR30250:SF26">
    <property type="entry name" value="PSMA PROTEIN"/>
    <property type="match status" value="1"/>
</dbReference>
<feature type="transmembrane region" description="Helical" evidence="6">
    <location>
        <begin position="49"/>
        <end position="71"/>
    </location>
</feature>
<keyword evidence="8" id="KW-1185">Reference proteome</keyword>
<comment type="caution">
    <text evidence="7">The sequence shown here is derived from an EMBL/GenBank/DDBJ whole genome shotgun (WGS) entry which is preliminary data.</text>
</comment>